<proteinExistence type="predicted"/>
<dbReference type="InterPro" id="IPR058512">
    <property type="entry name" value="DUF8199"/>
</dbReference>
<name>A0A3L9MLY2_9FLAO</name>
<accession>A0A3L9MLY2</accession>
<reference evidence="1 2" key="1">
    <citation type="submission" date="2018-10" db="EMBL/GenBank/DDBJ databases">
        <authorList>
            <person name="Chen X."/>
        </authorList>
    </citation>
    <scope>NUCLEOTIDE SEQUENCE [LARGE SCALE GENOMIC DNA]</scope>
    <source>
        <strain evidence="1 2">YIM 102668</strain>
    </source>
</reference>
<evidence type="ECO:0000313" key="1">
    <source>
        <dbReference type="EMBL" id="RLZ12204.1"/>
    </source>
</evidence>
<protein>
    <submittedName>
        <fullName evidence="1">Uncharacterized protein</fullName>
    </submittedName>
</protein>
<dbReference type="AlphaFoldDB" id="A0A3L9MLY2"/>
<evidence type="ECO:0000313" key="2">
    <source>
        <dbReference type="Proteomes" id="UP000275348"/>
    </source>
</evidence>
<comment type="caution">
    <text evidence="1">The sequence shown here is derived from an EMBL/GenBank/DDBJ whole genome shotgun (WGS) entry which is preliminary data.</text>
</comment>
<organism evidence="1 2">
    <name type="scientific">Faecalibacter macacae</name>
    <dbReference type="NCBI Taxonomy" id="1859289"/>
    <lineage>
        <taxon>Bacteria</taxon>
        <taxon>Pseudomonadati</taxon>
        <taxon>Bacteroidota</taxon>
        <taxon>Flavobacteriia</taxon>
        <taxon>Flavobacteriales</taxon>
        <taxon>Weeksellaceae</taxon>
        <taxon>Faecalibacter</taxon>
    </lineage>
</organism>
<dbReference type="EMBL" id="RDOJ01000002">
    <property type="protein sequence ID" value="RLZ12204.1"/>
    <property type="molecule type" value="Genomic_DNA"/>
</dbReference>
<gene>
    <name evidence="1" type="ORF">EAH69_01375</name>
</gene>
<sequence>MQMPTSCCAEKEETKHCEIPVEKKENKDDCCKDLAYADELQDQQTVDVLKVSPIVFQEFPVIQMFEFLTENSTTTFQKYLDFYVESNAPPIYILHKKLVFYEA</sequence>
<dbReference type="Proteomes" id="UP000275348">
    <property type="component" value="Unassembled WGS sequence"/>
</dbReference>
<dbReference type="Pfam" id="PF26622">
    <property type="entry name" value="DUF8199"/>
    <property type="match status" value="1"/>
</dbReference>
<keyword evidence="2" id="KW-1185">Reference proteome</keyword>